<feature type="compositionally biased region" description="Basic and acidic residues" evidence="1">
    <location>
        <begin position="38"/>
        <end position="51"/>
    </location>
</feature>
<dbReference type="Proteomes" id="UP001341840">
    <property type="component" value="Unassembled WGS sequence"/>
</dbReference>
<accession>A0ABU6ZZ44</accession>
<evidence type="ECO:0000313" key="3">
    <source>
        <dbReference type="Proteomes" id="UP001341840"/>
    </source>
</evidence>
<evidence type="ECO:0000313" key="2">
    <source>
        <dbReference type="EMBL" id="MED6226981.1"/>
    </source>
</evidence>
<organism evidence="2 3">
    <name type="scientific">Stylosanthes scabra</name>
    <dbReference type="NCBI Taxonomy" id="79078"/>
    <lineage>
        <taxon>Eukaryota</taxon>
        <taxon>Viridiplantae</taxon>
        <taxon>Streptophyta</taxon>
        <taxon>Embryophyta</taxon>
        <taxon>Tracheophyta</taxon>
        <taxon>Spermatophyta</taxon>
        <taxon>Magnoliopsida</taxon>
        <taxon>eudicotyledons</taxon>
        <taxon>Gunneridae</taxon>
        <taxon>Pentapetalae</taxon>
        <taxon>rosids</taxon>
        <taxon>fabids</taxon>
        <taxon>Fabales</taxon>
        <taxon>Fabaceae</taxon>
        <taxon>Papilionoideae</taxon>
        <taxon>50 kb inversion clade</taxon>
        <taxon>dalbergioids sensu lato</taxon>
        <taxon>Dalbergieae</taxon>
        <taxon>Pterocarpus clade</taxon>
        <taxon>Stylosanthes</taxon>
    </lineage>
</organism>
<dbReference type="EMBL" id="JASCZI010277277">
    <property type="protein sequence ID" value="MED6226981.1"/>
    <property type="molecule type" value="Genomic_DNA"/>
</dbReference>
<feature type="non-terminal residue" evidence="2">
    <location>
        <position position="216"/>
    </location>
</feature>
<sequence length="216" mass="25084">MEESIHVAFYESNSNCSRKDICDDDFVDSLDSLTLDGEEKEKQKIEASTKDNEEDQIIESTTQEQTNALPKEWQTTKDHPLDNVIADVTKGVTTRSSYRNAFEFLWSLTPKWDSKITAIEEGRNFNTLTYDQLRGNLIAYEVKYLNNNQVEEEKKKKGLALKASSLQEEQDELEDFEDDDEELAYLLKRFNRLAQRKNLNFKNKSRQPPKCYGCGE</sequence>
<gene>
    <name evidence="2" type="ORF">PIB30_109110</name>
</gene>
<reference evidence="2 3" key="1">
    <citation type="journal article" date="2023" name="Plants (Basel)">
        <title>Bridging the Gap: Combining Genomics and Transcriptomics Approaches to Understand Stylosanthes scabra, an Orphan Legume from the Brazilian Caatinga.</title>
        <authorList>
            <person name="Ferreira-Neto J.R.C."/>
            <person name="da Silva M.D."/>
            <person name="Binneck E."/>
            <person name="de Melo N.F."/>
            <person name="da Silva R.H."/>
            <person name="de Melo A.L.T.M."/>
            <person name="Pandolfi V."/>
            <person name="Bustamante F.O."/>
            <person name="Brasileiro-Vidal A.C."/>
            <person name="Benko-Iseppon A.M."/>
        </authorList>
    </citation>
    <scope>NUCLEOTIDE SEQUENCE [LARGE SCALE GENOMIC DNA]</scope>
    <source>
        <tissue evidence="2">Leaves</tissue>
    </source>
</reference>
<name>A0ABU6ZZ44_9FABA</name>
<evidence type="ECO:0000256" key="1">
    <source>
        <dbReference type="SAM" id="MobiDB-lite"/>
    </source>
</evidence>
<comment type="caution">
    <text evidence="2">The sequence shown here is derived from an EMBL/GenBank/DDBJ whole genome shotgun (WGS) entry which is preliminary data.</text>
</comment>
<proteinExistence type="predicted"/>
<feature type="region of interest" description="Disordered" evidence="1">
    <location>
        <begin position="38"/>
        <end position="57"/>
    </location>
</feature>
<keyword evidence="3" id="KW-1185">Reference proteome</keyword>
<protein>
    <submittedName>
        <fullName evidence="2">Uncharacterized protein</fullName>
    </submittedName>
</protein>